<reference evidence="13 14" key="1">
    <citation type="journal article" date="2014" name="Int. J. Syst. Evol. Microbiol.">
        <title>Complete genome sequence of Corynebacterium casei LMG S-19264T (=DSM 44701T), isolated from a smear-ripened cheese.</title>
        <authorList>
            <consortium name="US DOE Joint Genome Institute (JGI-PGF)"/>
            <person name="Walter F."/>
            <person name="Albersmeier A."/>
            <person name="Kalinowski J."/>
            <person name="Ruckert C."/>
        </authorList>
    </citation>
    <scope>NUCLEOTIDE SEQUENCE [LARGE SCALE GENOMIC DNA]</scope>
    <source>
        <strain evidence="13 14">KCTC 23968</strain>
    </source>
</reference>
<feature type="transmembrane region" description="Helical" evidence="12">
    <location>
        <begin position="33"/>
        <end position="56"/>
    </location>
</feature>
<evidence type="ECO:0000256" key="10">
    <source>
        <dbReference type="ARBA" id="ARBA00035120"/>
    </source>
</evidence>
<dbReference type="GO" id="GO:0062054">
    <property type="term" value="F:fluoride channel activity"/>
    <property type="evidence" value="ECO:0007669"/>
    <property type="project" value="UniProtKB-UniRule"/>
</dbReference>
<dbReference type="Proteomes" id="UP000600865">
    <property type="component" value="Unassembled WGS sequence"/>
</dbReference>
<evidence type="ECO:0000256" key="11">
    <source>
        <dbReference type="ARBA" id="ARBA00035585"/>
    </source>
</evidence>
<dbReference type="PANTHER" id="PTHR28259">
    <property type="entry name" value="FLUORIDE EXPORT PROTEIN 1-RELATED"/>
    <property type="match status" value="1"/>
</dbReference>
<evidence type="ECO:0000256" key="6">
    <source>
        <dbReference type="ARBA" id="ARBA00023053"/>
    </source>
</evidence>
<keyword evidence="4 12" id="KW-0812">Transmembrane</keyword>
<dbReference type="GO" id="GO:0046872">
    <property type="term" value="F:metal ion binding"/>
    <property type="evidence" value="ECO:0007669"/>
    <property type="project" value="UniProtKB-KW"/>
</dbReference>
<evidence type="ECO:0000256" key="4">
    <source>
        <dbReference type="ARBA" id="ARBA00022692"/>
    </source>
</evidence>
<organism evidence="13 14">
    <name type="scientific">Litorimonas cladophorae</name>
    <dbReference type="NCBI Taxonomy" id="1220491"/>
    <lineage>
        <taxon>Bacteria</taxon>
        <taxon>Pseudomonadati</taxon>
        <taxon>Pseudomonadota</taxon>
        <taxon>Alphaproteobacteria</taxon>
        <taxon>Maricaulales</taxon>
        <taxon>Robiginitomaculaceae</taxon>
    </lineage>
</organism>
<dbReference type="InterPro" id="IPR003691">
    <property type="entry name" value="FluC"/>
</dbReference>
<dbReference type="HAMAP" id="MF_00454">
    <property type="entry name" value="FluC"/>
    <property type="match status" value="1"/>
</dbReference>
<evidence type="ECO:0000313" key="13">
    <source>
        <dbReference type="EMBL" id="GGX62371.1"/>
    </source>
</evidence>
<evidence type="ECO:0000313" key="14">
    <source>
        <dbReference type="Proteomes" id="UP000600865"/>
    </source>
</evidence>
<dbReference type="GO" id="GO:0005886">
    <property type="term" value="C:plasma membrane"/>
    <property type="evidence" value="ECO:0007669"/>
    <property type="project" value="UniProtKB-SubCell"/>
</dbReference>
<dbReference type="GO" id="GO:0140114">
    <property type="term" value="P:cellular detoxification of fluoride"/>
    <property type="evidence" value="ECO:0007669"/>
    <property type="project" value="UniProtKB-UniRule"/>
</dbReference>
<keyword evidence="14" id="KW-1185">Reference proteome</keyword>
<comment type="subcellular location">
    <subcellularLocation>
        <location evidence="1 12">Cell membrane</location>
        <topology evidence="1 12">Multi-pass membrane protein</topology>
    </subcellularLocation>
</comment>
<keyword evidence="2 12" id="KW-1003">Cell membrane</keyword>
<evidence type="ECO:0000256" key="9">
    <source>
        <dbReference type="ARBA" id="ARBA00023303"/>
    </source>
</evidence>
<evidence type="ECO:0000256" key="7">
    <source>
        <dbReference type="ARBA" id="ARBA00023065"/>
    </source>
</evidence>
<keyword evidence="8 12" id="KW-0472">Membrane</keyword>
<keyword evidence="3" id="KW-0997">Cell inner membrane</keyword>
<evidence type="ECO:0000256" key="8">
    <source>
        <dbReference type="ARBA" id="ARBA00023136"/>
    </source>
</evidence>
<comment type="function">
    <text evidence="12">Fluoride-specific ion channel. Important for reducing fluoride concentration in the cell, thus reducing its toxicity.</text>
</comment>
<comment type="catalytic activity">
    <reaction evidence="11">
        <text>fluoride(in) = fluoride(out)</text>
        <dbReference type="Rhea" id="RHEA:76159"/>
        <dbReference type="ChEBI" id="CHEBI:17051"/>
    </reaction>
    <physiologicalReaction direction="left-to-right" evidence="11">
        <dbReference type="Rhea" id="RHEA:76160"/>
    </physiologicalReaction>
</comment>
<comment type="activity regulation">
    <text evidence="12">Na(+) is not transported, but it plays an essential structural role and its presence is essential for fluoride channel function.</text>
</comment>
<evidence type="ECO:0000256" key="12">
    <source>
        <dbReference type="HAMAP-Rule" id="MF_00454"/>
    </source>
</evidence>
<comment type="caution">
    <text evidence="13">The sequence shown here is derived from an EMBL/GenBank/DDBJ whole genome shotgun (WGS) entry which is preliminary data.</text>
</comment>
<dbReference type="PANTHER" id="PTHR28259:SF1">
    <property type="entry name" value="FLUORIDE EXPORT PROTEIN 1-RELATED"/>
    <property type="match status" value="1"/>
</dbReference>
<keyword evidence="12" id="KW-0479">Metal-binding</keyword>
<dbReference type="Pfam" id="PF02537">
    <property type="entry name" value="CRCB"/>
    <property type="match status" value="1"/>
</dbReference>
<dbReference type="AlphaFoldDB" id="A0A918KH15"/>
<keyword evidence="9 12" id="KW-0407">Ion channel</keyword>
<evidence type="ECO:0000256" key="3">
    <source>
        <dbReference type="ARBA" id="ARBA00022519"/>
    </source>
</evidence>
<evidence type="ECO:0000256" key="5">
    <source>
        <dbReference type="ARBA" id="ARBA00022989"/>
    </source>
</evidence>
<feature type="binding site" evidence="12">
    <location>
        <position position="76"/>
    </location>
    <ligand>
        <name>Na(+)</name>
        <dbReference type="ChEBI" id="CHEBI:29101"/>
        <note>structural</note>
    </ligand>
</feature>
<accession>A0A918KH15</accession>
<evidence type="ECO:0000256" key="1">
    <source>
        <dbReference type="ARBA" id="ARBA00004651"/>
    </source>
</evidence>
<dbReference type="EMBL" id="BMYV01000001">
    <property type="protein sequence ID" value="GGX62371.1"/>
    <property type="molecule type" value="Genomic_DNA"/>
</dbReference>
<evidence type="ECO:0000256" key="2">
    <source>
        <dbReference type="ARBA" id="ARBA00022475"/>
    </source>
</evidence>
<keyword evidence="7 12" id="KW-0406">Ion transport</keyword>
<name>A0A918KH15_9PROT</name>
<proteinExistence type="inferred from homology"/>
<protein>
    <recommendedName>
        <fullName evidence="12">Fluoride-specific ion channel FluC</fullName>
    </recommendedName>
</protein>
<keyword evidence="6 12" id="KW-0915">Sodium</keyword>
<gene>
    <name evidence="12 13" type="primary">crcB</name>
    <name evidence="12" type="synonym">fluC</name>
    <name evidence="13" type="ORF">GCM10011309_10430</name>
</gene>
<keyword evidence="5 12" id="KW-1133">Transmembrane helix</keyword>
<sequence>MSSFLTVALGGALGASARHGIGLAASRWFGAGFPVGTLFCNVLGGLLMGLLVGWLIRDTPDHADTIRLFAGVGILGGFTTFSAFSLEAMRMIEMKAYGPFIGYVSASVLLSILAVALGLILMRGTA</sequence>
<feature type="transmembrane region" description="Helical" evidence="12">
    <location>
        <begin position="68"/>
        <end position="88"/>
    </location>
</feature>
<dbReference type="RefSeq" id="WP_189582265.1">
    <property type="nucleotide sequence ID" value="NZ_BMYV01000001.1"/>
</dbReference>
<comment type="similarity">
    <text evidence="10 12">Belongs to the fluoride channel Fluc/FEX (TC 1.A.43) family.</text>
</comment>
<feature type="transmembrane region" description="Helical" evidence="12">
    <location>
        <begin position="100"/>
        <end position="122"/>
    </location>
</feature>
<keyword evidence="12" id="KW-0813">Transport</keyword>
<feature type="binding site" evidence="12">
    <location>
        <position position="79"/>
    </location>
    <ligand>
        <name>Na(+)</name>
        <dbReference type="ChEBI" id="CHEBI:29101"/>
        <note>structural</note>
    </ligand>
</feature>